<dbReference type="Pfam" id="PF00226">
    <property type="entry name" value="DnaJ"/>
    <property type="match status" value="1"/>
</dbReference>
<comment type="cofactor">
    <cofactor evidence="11">
        <name>K(+)</name>
        <dbReference type="ChEBI" id="CHEBI:29103"/>
    </cofactor>
    <text evidence="11">Binds 1 potassium ion per subunit. The potassium ion interacts primarily with the substrate.</text>
</comment>
<dbReference type="InterPro" id="IPR022631">
    <property type="entry name" value="ADOMET_SYNTHASE_CS"/>
</dbReference>
<dbReference type="CDD" id="cd18079">
    <property type="entry name" value="S-AdoMet_synt"/>
    <property type="match status" value="1"/>
</dbReference>
<evidence type="ECO:0000313" key="16">
    <source>
        <dbReference type="Proteomes" id="UP000572268"/>
    </source>
</evidence>
<dbReference type="EMBL" id="JABANN010000397">
    <property type="protein sequence ID" value="KAF4660241.1"/>
    <property type="molecule type" value="Genomic_DNA"/>
</dbReference>
<dbReference type="GO" id="GO:0008270">
    <property type="term" value="F:zinc ion binding"/>
    <property type="evidence" value="ECO:0007669"/>
    <property type="project" value="UniProtKB-KW"/>
</dbReference>
<dbReference type="NCBIfam" id="TIGR01034">
    <property type="entry name" value="metK"/>
    <property type="match status" value="1"/>
</dbReference>
<dbReference type="Pfam" id="PF02773">
    <property type="entry name" value="S-AdoMet_synt_C"/>
    <property type="match status" value="1"/>
</dbReference>
<name>A0A7J6LMX1_PEROL</name>
<evidence type="ECO:0000256" key="13">
    <source>
        <dbReference type="SAM" id="MobiDB-lite"/>
    </source>
</evidence>
<dbReference type="InterPro" id="IPR022629">
    <property type="entry name" value="S-AdoMet_synt_central"/>
</dbReference>
<dbReference type="Pfam" id="PF00438">
    <property type="entry name" value="S-AdoMet_synt_N"/>
    <property type="match status" value="1"/>
</dbReference>
<dbReference type="GO" id="GO:0006730">
    <property type="term" value="P:one-carbon metabolic process"/>
    <property type="evidence" value="ECO:0007669"/>
    <property type="project" value="UniProtKB-KW"/>
</dbReference>
<protein>
    <recommendedName>
        <fullName evidence="11">S-adenosylmethionine synthase</fullName>
        <ecNumber evidence="11">2.5.1.6</ecNumber>
    </recommendedName>
</protein>
<dbReference type="PROSITE" id="PS51804">
    <property type="entry name" value="ZF_C2HC_LYAR"/>
    <property type="match status" value="1"/>
</dbReference>
<dbReference type="Gene3D" id="1.10.287.110">
    <property type="entry name" value="DnaJ domain"/>
    <property type="match status" value="1"/>
</dbReference>
<feature type="region of interest" description="Disordered" evidence="13">
    <location>
        <begin position="875"/>
        <end position="903"/>
    </location>
</feature>
<feature type="compositionally biased region" description="Basic and acidic residues" evidence="13">
    <location>
        <begin position="875"/>
        <end position="885"/>
    </location>
</feature>
<dbReference type="EC" id="2.5.1.6" evidence="11"/>
<dbReference type="CDD" id="cd06257">
    <property type="entry name" value="DnaJ"/>
    <property type="match status" value="1"/>
</dbReference>
<comment type="pathway">
    <text evidence="1 11">Amino-acid biosynthesis; S-adenosyl-L-methionine biosynthesis; S-adenosyl-L-methionine from L-methionine: step 1/1.</text>
</comment>
<dbReference type="UniPathway" id="UPA00315">
    <property type="reaction ID" value="UER00080"/>
</dbReference>
<evidence type="ECO:0000256" key="10">
    <source>
        <dbReference type="PROSITE-ProRule" id="PRU01145"/>
    </source>
</evidence>
<dbReference type="GO" id="GO:0005524">
    <property type="term" value="F:ATP binding"/>
    <property type="evidence" value="ECO:0007669"/>
    <property type="project" value="UniProtKB-KW"/>
</dbReference>
<dbReference type="InterPro" id="IPR022636">
    <property type="entry name" value="S-AdoMet_synthetase_sfam"/>
</dbReference>
<dbReference type="PROSITE" id="PS00636">
    <property type="entry name" value="DNAJ_1"/>
    <property type="match status" value="1"/>
</dbReference>
<dbReference type="InterPro" id="IPR014898">
    <property type="entry name" value="Znf_C2H2_LYAR"/>
</dbReference>
<dbReference type="SUPFAM" id="SSF55973">
    <property type="entry name" value="S-adenosylmethionine synthetase"/>
    <property type="match status" value="3"/>
</dbReference>
<comment type="catalytic activity">
    <reaction evidence="11">
        <text>L-methionine + ATP + H2O = S-adenosyl-L-methionine + phosphate + diphosphate</text>
        <dbReference type="Rhea" id="RHEA:21080"/>
        <dbReference type="ChEBI" id="CHEBI:15377"/>
        <dbReference type="ChEBI" id="CHEBI:30616"/>
        <dbReference type="ChEBI" id="CHEBI:33019"/>
        <dbReference type="ChEBI" id="CHEBI:43474"/>
        <dbReference type="ChEBI" id="CHEBI:57844"/>
        <dbReference type="ChEBI" id="CHEBI:59789"/>
        <dbReference type="EC" id="2.5.1.6"/>
    </reaction>
</comment>
<sequence>MSPSTTMSNQTGTVIRPPHPGHFLFTSESVNEGHPDKICDQVSDAVLDACLAQDPDSRVACETCCKTGMVMIFGEITTHAKVDFVQVVRDACKEIGYDDEAKGLDYRTMEVINKLEEQSPEIGQSVHGLGTKAPEEIGAGDQGHMFGYASNETPELMPLSHSLATKLGHQLTVCRKNGTVKWLRPDGKTQVTVEYKKGTSGEMIPVRVHTILISTQHSPEVSQEQIHADLMEYIIKPIVPKQYLDEDTIYHLNPSKAFTIGGPHGDAGLTGRKIIIDTYGGWGAHGGGAFSGKDSTKVDRSAAYAARWAAKSLVHAGLCQRCLVQVSYAIGVVQPLSLFVDSYGSAMPGLTDEDLCDIVKRNFDFRPGCIQRDLELKKPQFQKLAAYGHFGRDDLMPAWEVVKDLEDEVAEAKKKLSKYLSCVDCNQTFYGEEYSAHNKCISEAEKYMGKLYKPGSGSTEGSKQDRWQANVMEVFENYQGPLRGYVDALLGYDNIPRKEKAFNNFIKNSLKLHNPSEMKKLWQLVQSAGPATPPPNNKRSVEDEAWGGWKEEIDRALKRRRTAEKSMPWKQLRDEVVTRYLKKEAAGKGCKREDVNDVMLSKIPEAYLSKSGNKVSLPSDEELAAKCCVVHSDTFMSAVHNYYRTLNVAKDASKPAIRKAYLTLAKKYHPDVNKAPNADKLFQEIQEAYSVLSDDGQRHKYDERLRATEGPSSSSSSSARGSQFYNGSRPRDDGKPWGPGKQFWSREAYEAYHQAANPSYGQEWQRREGAGFHGPKESYARFHARMRAHDIEMEYRRQRMERERMAWGEQMKDQYAYDMHRMSPFRGWLFMVLPAFLIVSLFTPRRHREEGQADFATGDLLYDYEGRAYVRGPDGRNVRIPKYDHGPPSMSAGPPPQLAERDYPSGSVCCRQPMPPRQQEASLSDGDLFSSAFGADVTPAENRTVFARMNRARARGSGPRERTVSSTSSSKGVVKSAGHGGALDVQRQPSLEFLPNRGGVRHNSNAEEDLAAPVSSSGASLTDLEGFQEAEAAAAAAASTADVAGVKIIEVRASPLMLALAQLQRMFPELHSGVSDRMLISSKGDVEKAVAKVLRYKSLSNPLLWAVAVAQTTTTAPTTTTTTLPPSEQYFTTDPFATCAFHDTDGLGPVRFTFTTSDYADYEDDTVSAAMQIRIVLDFASFVEASDCANVIDATEGFPGLSTCYFSTREMKIQLQKRLKRATRYSFTVLMMMPSVELPDSGGNFNSYSLMIEYYQLRYVEQTRSPLALTRIVKLNADTYGASNTNGWVTEFTLRSQESYQTGVIQLMTFALKTVGTMDSAYSIDIIAHPTDKWRLGNPGAACQGYTTKRFISGSSCILRAYPGSDGTQANGFRLVIDSPPAQDHSSEFQVRLPNPTEPVNMVWVAMSLRDSNQDIDRYPHTVLLDRPVHVVGEPIGEILAWQFQAASSQQWVTLQFFPGNTIQPLRPVRGSTVTHAGSVVIEPPQGFKIVESVPPQSVDGKDALVGLWEMNVADNTWELKIVQTTAFKDTQYTVRLMVENPAEAASATSWKIIVQDATEPFPNIIAATRDVRGFPIYAEMVASLAHSNQVLSAPNVIRFTLTPSQYLGHVVDAKIIITAPQGFTVQKRCPKFNPVKMPEVVCKGNEGRQMTLTFPQPASVIAGDTMVFDVEFENPSSTPPESGNLWYVYTVRPDGIGADVTKVPGFELYPSEFASFVVVPKSRYEGNRDVVIRFSPAENIPYDDYLRIRAPEGISWYTGDGTGGSEAVAAALAFSTTAADTGAVAMATTEPIMDPLTPNVLSFRLLEELQAGFEYGFKAVATVPAQAPVSNRWWLEHYRLTGDVNEPFLYVASMGGQGFRTQVLMDVSVTPYSSVKEAWENPTTIVFEPTSDVSTVPAQGAQSSRRAELLVQGPPGFTFICPLKEVTIEPTDTTTRHLPEEKECSVLHSVESARNKLHVYFDDPDQGLKADTRYSFVVDMVNSLYVNPTSNFFTLSTRIGGEVVEEKTIPGFRLTKRMSDTRYISLPTREDRRAGSTDNVVTFVMGLTIDAPAGGLLILVAPKGFSLVRNAVTRSCEIEEASGMGTRYAEFPAPEDLVCRCPVNDYTAEVTLPRTLSKGDYAIQARVSNPMGTPAHNFWNILIKDEQNPRATIMSESWIDGLKIQEILNPSVFAYNPANAIPGEAAPNPIDIKFTTTTLLPNSRSDPTGGLIMATAPEGFYFPAVCRYFSTAIQEEGVGALPSATTCRSDGLRTVILKTPTGTFLEPGTYQFRALIENPSTPFEDYKTEEKKWELKTSLADGTMVDYNGAAYGFPIRHRARYFFIQALSPVGLYRTVVKISFSLYETLPPQANITIVTPDTLTVDAVGLPCVYPTPEQIEDAIPGTDPSTLVSVQDVRAEFGESLLSDAAQLPGYISCTLITSNMIVLKNEEEERTGRPLLAGPTYEQILTNVMNPQSTPELNLWRIEAHTLHESAPETWATTGYVILPELAETSVVSSNPAYGLFTTFTFSLTPISRIPESGSILIHAPVAGYYFGPRLVDPAEASDLLSAVPPPAGGAMPRPPADQEIPCTIIAPLDTEEEWTCPFTFTPCRQVEVLELQQIQRPDVTADDPSAYQLACDELKNLCDHADFHGPTFEFGNDRILYCLSSGGRLDVTLGATTVLEKDTPLSFSVTGYNADLPTSGEGQAAQLDNRWSFVTRDSDSSKTILDRKTSTGFDQLGVIYVDLISPDQTKVSISDNIVEIRLRLSTQVNPPCRLAITYPPEFARDSATVREVSTAGDFPRKVDWRFSGNQVQIDSKDEPLRRDVELVLRMTVSNPHISPPDDLNIWRFETLSLNPLSLYNKSDVNYDVPGFKIHGSFRRAEVASRVSSPAVENTVGIWFVLESDLPREDVNPTSYLRIWFPPGFEPVDDSCGLRSFNLEYQRYVGTDSFFQLTKTFVALPAGSLCESGMDAEKGLMFVELAVDKNLEYGLDYAFQVGAINPPALPPAGQNVFQFETQMAGVILHLKEDVPGFELKLLDTAKIDAEKTSQREPLNLLTFTLKSVKILPGNTIVMIDGPPGFIFTCAFVSYINLGPTTTCTPDSDKVQFQFDALDEKEANEEFQIKVYVRNPQFTPQPNTWDFRLLSPLGLFIDIRLGVPGFDITGLVEASIVPEFTYKRHRNNIAVHFLPSTIMNRADIGNEIVLTAPSGFTFPTNCSHFNMKPEASGIPGYEIPDDYVFPPVGTTCGGSENVLTVRFPPGAGLQRYRYVMRVDVINAKSNANRSITDTNPPFWSFTTRVNNEGVIRNVDANMTVQGFWVTDLIIPHIGRASGLPLNPMLVLSMIVFAVM</sequence>
<dbReference type="InterPro" id="IPR022630">
    <property type="entry name" value="S-AdoMet_synt_C"/>
</dbReference>
<dbReference type="GO" id="GO:0006556">
    <property type="term" value="P:S-adenosylmethionine biosynthetic process"/>
    <property type="evidence" value="ECO:0007669"/>
    <property type="project" value="UniProtKB-UniPathway"/>
</dbReference>
<dbReference type="PRINTS" id="PR00625">
    <property type="entry name" value="JDOMAIN"/>
</dbReference>
<organism evidence="15 16">
    <name type="scientific">Perkinsus olseni</name>
    <name type="common">Perkinsus atlanticus</name>
    <dbReference type="NCBI Taxonomy" id="32597"/>
    <lineage>
        <taxon>Eukaryota</taxon>
        <taxon>Sar</taxon>
        <taxon>Alveolata</taxon>
        <taxon>Perkinsozoa</taxon>
        <taxon>Perkinsea</taxon>
        <taxon>Perkinsida</taxon>
        <taxon>Perkinsidae</taxon>
        <taxon>Perkinsus</taxon>
    </lineage>
</organism>
<evidence type="ECO:0000256" key="5">
    <source>
        <dbReference type="ARBA" id="ARBA00022723"/>
    </source>
</evidence>
<accession>A0A7J6LMX1</accession>
<comment type="cofactor">
    <cofactor evidence="11">
        <name>Mg(2+)</name>
        <dbReference type="ChEBI" id="CHEBI:18420"/>
    </cofactor>
    <text evidence="11">Binds 2 magnesium ions per subunit. The magnesium ions interact primarily with the substrate.</text>
</comment>
<dbReference type="InterPro" id="IPR036236">
    <property type="entry name" value="Znf_C2H2_sf"/>
</dbReference>
<evidence type="ECO:0000256" key="11">
    <source>
        <dbReference type="RuleBase" id="RU000541"/>
    </source>
</evidence>
<gene>
    <name evidence="15" type="ORF">FOL46_006205</name>
</gene>
<dbReference type="InterPro" id="IPR002133">
    <property type="entry name" value="S-AdoMet_synthetase"/>
</dbReference>
<evidence type="ECO:0000256" key="3">
    <source>
        <dbReference type="ARBA" id="ARBA00022563"/>
    </source>
</evidence>
<keyword evidence="10" id="KW-0862">Zinc</keyword>
<reference evidence="15 16" key="1">
    <citation type="submission" date="2020-04" db="EMBL/GenBank/DDBJ databases">
        <title>Perkinsus olseni comparative genomics.</title>
        <authorList>
            <person name="Bogema D.R."/>
        </authorList>
    </citation>
    <scope>NUCLEOTIDE SEQUENCE [LARGE SCALE GENOMIC DNA]</scope>
    <source>
        <strain evidence="15">ATCC PRA-31</strain>
    </source>
</reference>
<comment type="caution">
    <text evidence="15">The sequence shown here is derived from an EMBL/GenBank/DDBJ whole genome shotgun (WGS) entry which is preliminary data.</text>
</comment>
<evidence type="ECO:0000256" key="2">
    <source>
        <dbReference type="ARBA" id="ARBA00009685"/>
    </source>
</evidence>
<keyword evidence="7 11" id="KW-0067">ATP-binding</keyword>
<keyword evidence="3 11" id="KW-0554">One-carbon metabolism</keyword>
<dbReference type="FunFam" id="3.30.300.10:FF:000004">
    <property type="entry name" value="S-adenosylmethionine synthase"/>
    <property type="match status" value="1"/>
</dbReference>
<evidence type="ECO:0000313" key="15">
    <source>
        <dbReference type="EMBL" id="KAF4660241.1"/>
    </source>
</evidence>
<dbReference type="InterPro" id="IPR022628">
    <property type="entry name" value="S-AdoMet_synt_N"/>
</dbReference>
<feature type="region of interest" description="Disordered" evidence="13">
    <location>
        <begin position="705"/>
        <end position="739"/>
    </location>
</feature>
<dbReference type="HAMAP" id="MF_00086">
    <property type="entry name" value="S_AdoMet_synth1"/>
    <property type="match status" value="1"/>
</dbReference>
<dbReference type="PROSITE" id="PS50076">
    <property type="entry name" value="DNAJ_2"/>
    <property type="match status" value="1"/>
</dbReference>
<evidence type="ECO:0000256" key="7">
    <source>
        <dbReference type="ARBA" id="ARBA00022840"/>
    </source>
</evidence>
<keyword evidence="4 11" id="KW-0808">Transferase</keyword>
<dbReference type="Pfam" id="PF08790">
    <property type="entry name" value="zf-LYAR"/>
    <property type="match status" value="1"/>
</dbReference>
<evidence type="ECO:0000259" key="14">
    <source>
        <dbReference type="PROSITE" id="PS50076"/>
    </source>
</evidence>
<dbReference type="PROSITE" id="PS00376">
    <property type="entry name" value="ADOMET_SYNTHASE_1"/>
    <property type="match status" value="1"/>
</dbReference>
<dbReference type="InterPro" id="IPR018253">
    <property type="entry name" value="DnaJ_domain_CS"/>
</dbReference>
<feature type="compositionally biased region" description="Low complexity" evidence="13">
    <location>
        <begin position="964"/>
        <end position="977"/>
    </location>
</feature>
<dbReference type="Gene3D" id="3.30.300.10">
    <property type="match status" value="3"/>
</dbReference>
<keyword evidence="6 11" id="KW-0547">Nucleotide-binding</keyword>
<dbReference type="GO" id="GO:0004478">
    <property type="term" value="F:methionine adenosyltransferase activity"/>
    <property type="evidence" value="ECO:0007669"/>
    <property type="project" value="UniProtKB-EC"/>
</dbReference>
<dbReference type="InterPro" id="IPR001623">
    <property type="entry name" value="DnaJ_domain"/>
</dbReference>
<dbReference type="SMART" id="SM00271">
    <property type="entry name" value="DnaJ"/>
    <property type="match status" value="1"/>
</dbReference>
<evidence type="ECO:0000256" key="9">
    <source>
        <dbReference type="ARBA" id="ARBA00022958"/>
    </source>
</evidence>
<dbReference type="FunFam" id="3.30.300.10:FF:000003">
    <property type="entry name" value="S-adenosylmethionine synthase"/>
    <property type="match status" value="1"/>
</dbReference>
<keyword evidence="9 11" id="KW-0630">Potassium</keyword>
<keyword evidence="5 11" id="KW-0479">Metal-binding</keyword>
<comment type="similarity">
    <text evidence="2 12">Belongs to the AdoMet synthase family.</text>
</comment>
<dbReference type="InterPro" id="IPR036869">
    <property type="entry name" value="J_dom_sf"/>
</dbReference>
<dbReference type="SUPFAM" id="SSF57667">
    <property type="entry name" value="beta-beta-alpha zinc fingers"/>
    <property type="match status" value="1"/>
</dbReference>
<dbReference type="SUPFAM" id="SSF46565">
    <property type="entry name" value="Chaperone J-domain"/>
    <property type="match status" value="1"/>
</dbReference>
<evidence type="ECO:0000256" key="4">
    <source>
        <dbReference type="ARBA" id="ARBA00022679"/>
    </source>
</evidence>
<comment type="function">
    <text evidence="11">Catalyzes the formation of S-adenosylmethionine from methionine and ATP.</text>
</comment>
<dbReference type="CDD" id="cd14279">
    <property type="entry name" value="CUE"/>
    <property type="match status" value="1"/>
</dbReference>
<dbReference type="Pfam" id="PF02772">
    <property type="entry name" value="S-AdoMet_synt_M"/>
    <property type="match status" value="1"/>
</dbReference>
<evidence type="ECO:0000256" key="12">
    <source>
        <dbReference type="RuleBase" id="RU004462"/>
    </source>
</evidence>
<keyword evidence="8 11" id="KW-0460">Magnesium</keyword>
<feature type="region of interest" description="Disordered" evidence="13">
    <location>
        <begin position="951"/>
        <end position="986"/>
    </location>
</feature>
<evidence type="ECO:0000256" key="8">
    <source>
        <dbReference type="ARBA" id="ARBA00022842"/>
    </source>
</evidence>
<dbReference type="PROSITE" id="PS00377">
    <property type="entry name" value="ADOMET_SYNTHASE_2"/>
    <property type="match status" value="1"/>
</dbReference>
<evidence type="ECO:0000256" key="1">
    <source>
        <dbReference type="ARBA" id="ARBA00005224"/>
    </source>
</evidence>
<dbReference type="Proteomes" id="UP000572268">
    <property type="component" value="Unassembled WGS sequence"/>
</dbReference>
<proteinExistence type="inferred from homology"/>
<feature type="domain" description="J" evidence="14">
    <location>
        <begin position="641"/>
        <end position="705"/>
    </location>
</feature>
<keyword evidence="10" id="KW-0863">Zinc-finger</keyword>
<dbReference type="PANTHER" id="PTHR11964">
    <property type="entry name" value="S-ADENOSYLMETHIONINE SYNTHETASE"/>
    <property type="match status" value="1"/>
</dbReference>
<evidence type="ECO:0000256" key="6">
    <source>
        <dbReference type="ARBA" id="ARBA00022741"/>
    </source>
</evidence>